<feature type="compositionally biased region" description="Basic residues" evidence="1">
    <location>
        <begin position="267"/>
        <end position="278"/>
    </location>
</feature>
<evidence type="ECO:0000313" key="2">
    <source>
        <dbReference type="EMBL" id="KAF6088504.1"/>
    </source>
</evidence>
<name>A0A834DQK2_9CHIR</name>
<gene>
    <name evidence="2" type="ORF">HJG60_008327</name>
</gene>
<protein>
    <submittedName>
        <fullName evidence="2">Uncharacterized protein</fullName>
    </submittedName>
</protein>
<feature type="region of interest" description="Disordered" evidence="1">
    <location>
        <begin position="246"/>
        <end position="278"/>
    </location>
</feature>
<accession>A0A834DQK2</accession>
<organism evidence="2 3">
    <name type="scientific">Phyllostomus discolor</name>
    <name type="common">pale spear-nosed bat</name>
    <dbReference type="NCBI Taxonomy" id="89673"/>
    <lineage>
        <taxon>Eukaryota</taxon>
        <taxon>Metazoa</taxon>
        <taxon>Chordata</taxon>
        <taxon>Craniata</taxon>
        <taxon>Vertebrata</taxon>
        <taxon>Euteleostomi</taxon>
        <taxon>Mammalia</taxon>
        <taxon>Eutheria</taxon>
        <taxon>Laurasiatheria</taxon>
        <taxon>Chiroptera</taxon>
        <taxon>Yangochiroptera</taxon>
        <taxon>Phyllostomidae</taxon>
        <taxon>Phyllostominae</taxon>
        <taxon>Phyllostomus</taxon>
    </lineage>
</organism>
<dbReference type="EMBL" id="JABVXQ010000010">
    <property type="protein sequence ID" value="KAF6088504.1"/>
    <property type="molecule type" value="Genomic_DNA"/>
</dbReference>
<sequence length="278" mass="31000">MCRHREREREVAVCKPSGEAHQELNLRHPDLELPAPRTGRNGIILSKNAPTYPEVQRIIRGSERFGPHSPPNPLPRQRRGASCGRCLLGSILTCHHPGRGPRAALRWAEVETQRPDSCPSLKRAPAPERCPQAPCCFFTRPCSCRTPWFGASPGPRHVVLLQRLLPHSQGSEAVFPTRLERHGTSWLFRDQDRPLRVSDEENTPWSSKLSEFACLAETRLRATRTPHAEVASSCWGLKLGHPALPAPRLPSTAPPRHTAPLSTVPPNRRRRLGKGTPS</sequence>
<comment type="caution">
    <text evidence="2">The sequence shown here is derived from an EMBL/GenBank/DDBJ whole genome shotgun (WGS) entry which is preliminary data.</text>
</comment>
<dbReference type="AlphaFoldDB" id="A0A834DQK2"/>
<evidence type="ECO:0000313" key="3">
    <source>
        <dbReference type="Proteomes" id="UP000664940"/>
    </source>
</evidence>
<proteinExistence type="predicted"/>
<dbReference type="Proteomes" id="UP000664940">
    <property type="component" value="Unassembled WGS sequence"/>
</dbReference>
<reference evidence="2 3" key="1">
    <citation type="journal article" date="2020" name="Nature">
        <title>Six reference-quality genomes reveal evolution of bat adaptations.</title>
        <authorList>
            <person name="Jebb D."/>
            <person name="Huang Z."/>
            <person name="Pippel M."/>
            <person name="Hughes G.M."/>
            <person name="Lavrichenko K."/>
            <person name="Devanna P."/>
            <person name="Winkler S."/>
            <person name="Jermiin L.S."/>
            <person name="Skirmuntt E.C."/>
            <person name="Katzourakis A."/>
            <person name="Burkitt-Gray L."/>
            <person name="Ray D.A."/>
            <person name="Sullivan K.A.M."/>
            <person name="Roscito J.G."/>
            <person name="Kirilenko B.M."/>
            <person name="Davalos L.M."/>
            <person name="Corthals A.P."/>
            <person name="Power M.L."/>
            <person name="Jones G."/>
            <person name="Ransome R.D."/>
            <person name="Dechmann D.K.N."/>
            <person name="Locatelli A.G."/>
            <person name="Puechmaille S.J."/>
            <person name="Fedrigo O."/>
            <person name="Jarvis E.D."/>
            <person name="Hiller M."/>
            <person name="Vernes S.C."/>
            <person name="Myers E.W."/>
            <person name="Teeling E.C."/>
        </authorList>
    </citation>
    <scope>NUCLEOTIDE SEQUENCE [LARGE SCALE GENOMIC DNA]</scope>
    <source>
        <strain evidence="2">Bat1K_MPI-CBG_1</strain>
    </source>
</reference>
<evidence type="ECO:0000256" key="1">
    <source>
        <dbReference type="SAM" id="MobiDB-lite"/>
    </source>
</evidence>